<dbReference type="Pfam" id="PF02441">
    <property type="entry name" value="Flavoprotein"/>
    <property type="match status" value="1"/>
</dbReference>
<dbReference type="Proteomes" id="UP000515158">
    <property type="component" value="Unplaced"/>
</dbReference>
<dbReference type="Gene3D" id="3.40.50.1950">
    <property type="entry name" value="Flavin prenyltransferase-like"/>
    <property type="match status" value="1"/>
</dbReference>
<evidence type="ECO:0000313" key="7">
    <source>
        <dbReference type="Proteomes" id="UP000515158"/>
    </source>
</evidence>
<keyword evidence="1" id="KW-0173">Coenzyme A biosynthesis</keyword>
<protein>
    <recommendedName>
        <fullName evidence="4">Phosphopantothenoylcysteine decarboxylase</fullName>
    </recommendedName>
    <alternativeName>
        <fullName evidence="5">CoaC</fullName>
    </alternativeName>
</protein>
<comment type="similarity">
    <text evidence="2">Belongs to the HFCD (homooligomeric flavin containing Cys decarboxylase) superfamily.</text>
</comment>
<evidence type="ECO:0000256" key="5">
    <source>
        <dbReference type="ARBA" id="ARBA00082063"/>
    </source>
</evidence>
<dbReference type="PANTHER" id="PTHR14359:SF6">
    <property type="entry name" value="PHOSPHOPANTOTHENOYLCYSTEINE DECARBOXYLASE"/>
    <property type="match status" value="1"/>
</dbReference>
<name>A0A6P8ZMJ0_THRPL</name>
<dbReference type="GeneID" id="117644962"/>
<evidence type="ECO:0000256" key="1">
    <source>
        <dbReference type="ARBA" id="ARBA00022993"/>
    </source>
</evidence>
<reference evidence="8" key="1">
    <citation type="submission" date="2025-08" db="UniProtKB">
        <authorList>
            <consortium name="RefSeq"/>
        </authorList>
    </citation>
    <scope>IDENTIFICATION</scope>
    <source>
        <tissue evidence="8">Total insect</tissue>
    </source>
</reference>
<dbReference type="KEGG" id="tpal:117644962"/>
<dbReference type="PANTHER" id="PTHR14359">
    <property type="entry name" value="HOMO-OLIGOMERIC FLAVIN CONTAINING CYS DECARBOXYLASE FAMILY"/>
    <property type="match status" value="1"/>
</dbReference>
<dbReference type="FunFam" id="3.40.50.1950:FF:000004">
    <property type="entry name" value="Phosphopantothenoylcysteine decarboxylase"/>
    <property type="match status" value="1"/>
</dbReference>
<evidence type="ECO:0000259" key="6">
    <source>
        <dbReference type="Pfam" id="PF02441"/>
    </source>
</evidence>
<dbReference type="GO" id="GO:0004633">
    <property type="term" value="F:phosphopantothenoylcysteine decarboxylase activity"/>
    <property type="evidence" value="ECO:0007669"/>
    <property type="project" value="TreeGrafter"/>
</dbReference>
<dbReference type="GO" id="GO:0010181">
    <property type="term" value="F:FMN binding"/>
    <property type="evidence" value="ECO:0007669"/>
    <property type="project" value="TreeGrafter"/>
</dbReference>
<dbReference type="InParanoid" id="A0A6P8ZMJ0"/>
<comment type="function">
    <text evidence="3">Catalyzes the decarboxylation of the cysteine moiety of 4-phosphopantothenoylcysteine to form 4'-phosphopantotheine and this reaction forms part of the biosynthesis of coenzyme A.</text>
</comment>
<gene>
    <name evidence="8" type="primary">LOC117644962</name>
</gene>
<sequence>MMEKNKKNVLLCCTGSVATIKLKPLLDEILKHGTVVRVVVTEHAQHFFSAGDIPDGVEVFQDSDEWSMWKKRGDPVLHIDLGKWADAILIAPLDANTLAKIAQGICDNLLTCVIRAWDVRKPLLFCPAMNTRMWEHPVTASQICILKSWGYTEVPCIAKTLVCGDTGLGAMAELDTIVNALLGTISTV</sequence>
<dbReference type="InterPro" id="IPR036551">
    <property type="entry name" value="Flavin_trans-like"/>
</dbReference>
<dbReference type="RefSeq" id="XP_034240689.1">
    <property type="nucleotide sequence ID" value="XM_034384798.1"/>
</dbReference>
<feature type="domain" description="Flavoprotein" evidence="6">
    <location>
        <begin position="7"/>
        <end position="182"/>
    </location>
</feature>
<evidence type="ECO:0000256" key="2">
    <source>
        <dbReference type="ARBA" id="ARBA00038350"/>
    </source>
</evidence>
<dbReference type="InterPro" id="IPR003382">
    <property type="entry name" value="Flavoprotein"/>
</dbReference>
<evidence type="ECO:0000313" key="8">
    <source>
        <dbReference type="RefSeq" id="XP_034240689.1"/>
    </source>
</evidence>
<evidence type="ECO:0000256" key="4">
    <source>
        <dbReference type="ARBA" id="ARBA00070201"/>
    </source>
</evidence>
<dbReference type="OrthoDB" id="1532798at2759"/>
<dbReference type="GO" id="GO:0015937">
    <property type="term" value="P:coenzyme A biosynthetic process"/>
    <property type="evidence" value="ECO:0007669"/>
    <property type="project" value="UniProtKB-KW"/>
</dbReference>
<dbReference type="SUPFAM" id="SSF52507">
    <property type="entry name" value="Homo-oligomeric flavin-containing Cys decarboxylases, HFCD"/>
    <property type="match status" value="1"/>
</dbReference>
<keyword evidence="7" id="KW-1185">Reference proteome</keyword>
<dbReference type="CTD" id="60490"/>
<evidence type="ECO:0000256" key="3">
    <source>
        <dbReference type="ARBA" id="ARBA00056708"/>
    </source>
</evidence>
<dbReference type="FunCoup" id="A0A6P8ZMJ0">
    <property type="interactions" value="634"/>
</dbReference>
<proteinExistence type="inferred from homology"/>
<accession>A0A6P8ZMJ0</accession>
<dbReference type="GO" id="GO:0071513">
    <property type="term" value="C:phosphopantothenoylcysteine decarboxylase complex"/>
    <property type="evidence" value="ECO:0007669"/>
    <property type="project" value="TreeGrafter"/>
</dbReference>
<organism evidence="8">
    <name type="scientific">Thrips palmi</name>
    <name type="common">Melon thrips</name>
    <dbReference type="NCBI Taxonomy" id="161013"/>
    <lineage>
        <taxon>Eukaryota</taxon>
        <taxon>Metazoa</taxon>
        <taxon>Ecdysozoa</taxon>
        <taxon>Arthropoda</taxon>
        <taxon>Hexapoda</taxon>
        <taxon>Insecta</taxon>
        <taxon>Pterygota</taxon>
        <taxon>Neoptera</taxon>
        <taxon>Paraneoptera</taxon>
        <taxon>Thysanoptera</taxon>
        <taxon>Terebrantia</taxon>
        <taxon>Thripoidea</taxon>
        <taxon>Thripidae</taxon>
        <taxon>Thrips</taxon>
    </lineage>
</organism>
<dbReference type="AlphaFoldDB" id="A0A6P8ZMJ0"/>